<dbReference type="GeneID" id="70137080"/>
<evidence type="ECO:0000313" key="2">
    <source>
        <dbReference type="EMBL" id="KAH6647140.1"/>
    </source>
</evidence>
<dbReference type="AlphaFoldDB" id="A0A9P8RPU5"/>
<name>A0A9P8RPU5_9PEZI</name>
<dbReference type="Proteomes" id="UP000758603">
    <property type="component" value="Unassembled WGS sequence"/>
</dbReference>
<comment type="caution">
    <text evidence="2">The sequence shown here is derived from an EMBL/GenBank/DDBJ whole genome shotgun (WGS) entry which is preliminary data.</text>
</comment>
<proteinExistence type="predicted"/>
<dbReference type="OrthoDB" id="6359816at2759"/>
<dbReference type="PANTHER" id="PTHR47843:SF5">
    <property type="entry name" value="BTB_POZ DOMAIN PROTEIN"/>
    <property type="match status" value="1"/>
</dbReference>
<dbReference type="PROSITE" id="PS50097">
    <property type="entry name" value="BTB"/>
    <property type="match status" value="1"/>
</dbReference>
<organism evidence="2 3">
    <name type="scientific">Truncatella angustata</name>
    <dbReference type="NCBI Taxonomy" id="152316"/>
    <lineage>
        <taxon>Eukaryota</taxon>
        <taxon>Fungi</taxon>
        <taxon>Dikarya</taxon>
        <taxon>Ascomycota</taxon>
        <taxon>Pezizomycotina</taxon>
        <taxon>Sordariomycetes</taxon>
        <taxon>Xylariomycetidae</taxon>
        <taxon>Amphisphaeriales</taxon>
        <taxon>Sporocadaceae</taxon>
        <taxon>Truncatella</taxon>
    </lineage>
</organism>
<keyword evidence="3" id="KW-1185">Reference proteome</keyword>
<dbReference type="CDD" id="cd18186">
    <property type="entry name" value="BTB_POZ_ZBTB_KLHL-like"/>
    <property type="match status" value="1"/>
</dbReference>
<sequence length="277" mass="30621">MAPSKWSSFSELFMSSNFADALVKCGEDDKTWNVHRAIVCSRSKWFDKVLNGRFQEAETGVVTISETPSVKIEWLLEYLYSDGDISCFDALPPDGFDQNPLVATCEAYELGDFFDIGYLRSRAIEEVTIRLSPISYVAPLCVYEQVGSLQTYKLPDYFAGVQKAYSDALPQSDELRKPFLDVVRKSAYTVLRSEEFEAALEDVPAFQRAVVSAMCQDMRMYNEKLGVKGTIPPRCCCMTPAKASRWNAAGLGSRRGQIAASFDGINGLGETAAAPAA</sequence>
<dbReference type="Pfam" id="PF00651">
    <property type="entry name" value="BTB"/>
    <property type="match status" value="1"/>
</dbReference>
<dbReference type="SUPFAM" id="SSF54695">
    <property type="entry name" value="POZ domain"/>
    <property type="match status" value="1"/>
</dbReference>
<reference evidence="2" key="1">
    <citation type="journal article" date="2021" name="Nat. Commun.">
        <title>Genetic determinants of endophytism in the Arabidopsis root mycobiome.</title>
        <authorList>
            <person name="Mesny F."/>
            <person name="Miyauchi S."/>
            <person name="Thiergart T."/>
            <person name="Pickel B."/>
            <person name="Atanasova L."/>
            <person name="Karlsson M."/>
            <person name="Huettel B."/>
            <person name="Barry K.W."/>
            <person name="Haridas S."/>
            <person name="Chen C."/>
            <person name="Bauer D."/>
            <person name="Andreopoulos W."/>
            <person name="Pangilinan J."/>
            <person name="LaButti K."/>
            <person name="Riley R."/>
            <person name="Lipzen A."/>
            <person name="Clum A."/>
            <person name="Drula E."/>
            <person name="Henrissat B."/>
            <person name="Kohler A."/>
            <person name="Grigoriev I.V."/>
            <person name="Martin F.M."/>
            <person name="Hacquard S."/>
        </authorList>
    </citation>
    <scope>NUCLEOTIDE SEQUENCE</scope>
    <source>
        <strain evidence="2">MPI-SDFR-AT-0073</strain>
    </source>
</reference>
<evidence type="ECO:0000313" key="3">
    <source>
        <dbReference type="Proteomes" id="UP000758603"/>
    </source>
</evidence>
<dbReference type="RefSeq" id="XP_045953654.1">
    <property type="nucleotide sequence ID" value="XM_046108189.1"/>
</dbReference>
<dbReference type="InterPro" id="IPR000210">
    <property type="entry name" value="BTB/POZ_dom"/>
</dbReference>
<dbReference type="InterPro" id="IPR011333">
    <property type="entry name" value="SKP1/BTB/POZ_sf"/>
</dbReference>
<evidence type="ECO:0000259" key="1">
    <source>
        <dbReference type="PROSITE" id="PS50097"/>
    </source>
</evidence>
<dbReference type="EMBL" id="JAGPXC010000009">
    <property type="protein sequence ID" value="KAH6647140.1"/>
    <property type="molecule type" value="Genomic_DNA"/>
</dbReference>
<dbReference type="PANTHER" id="PTHR47843">
    <property type="entry name" value="BTB DOMAIN-CONTAINING PROTEIN-RELATED"/>
    <property type="match status" value="1"/>
</dbReference>
<feature type="domain" description="BTB" evidence="1">
    <location>
        <begin position="19"/>
        <end position="82"/>
    </location>
</feature>
<accession>A0A9P8RPU5</accession>
<dbReference type="Gene3D" id="3.30.710.10">
    <property type="entry name" value="Potassium Channel Kv1.1, Chain A"/>
    <property type="match status" value="1"/>
</dbReference>
<protein>
    <recommendedName>
        <fullName evidence="1">BTB domain-containing protein</fullName>
    </recommendedName>
</protein>
<gene>
    <name evidence="2" type="ORF">BKA67DRAFT_663484</name>
</gene>